<dbReference type="PANTHER" id="PTHR32258">
    <property type="entry name" value="PROTEIN NETWORKED 4A"/>
    <property type="match status" value="1"/>
</dbReference>
<proteinExistence type="predicted"/>
<evidence type="ECO:0000313" key="1">
    <source>
        <dbReference type="EMBL" id="GMH28578.1"/>
    </source>
</evidence>
<accession>A0AAD3TES6</accession>
<protein>
    <submittedName>
        <fullName evidence="1">Uncharacterized protein</fullName>
    </submittedName>
</protein>
<name>A0AAD3TES6_NEPGR</name>
<comment type="caution">
    <text evidence="1">The sequence shown here is derived from an EMBL/GenBank/DDBJ whole genome shotgun (WGS) entry which is preliminary data.</text>
</comment>
<dbReference type="GO" id="GO:0051015">
    <property type="term" value="F:actin filament binding"/>
    <property type="evidence" value="ECO:0007669"/>
    <property type="project" value="TreeGrafter"/>
</dbReference>
<dbReference type="AlphaFoldDB" id="A0AAD3TES6"/>
<dbReference type="InterPro" id="IPR051861">
    <property type="entry name" value="NET_actin-binding_domain"/>
</dbReference>
<organism evidence="1 2">
    <name type="scientific">Nepenthes gracilis</name>
    <name type="common">Slender pitcher plant</name>
    <dbReference type="NCBI Taxonomy" id="150966"/>
    <lineage>
        <taxon>Eukaryota</taxon>
        <taxon>Viridiplantae</taxon>
        <taxon>Streptophyta</taxon>
        <taxon>Embryophyta</taxon>
        <taxon>Tracheophyta</taxon>
        <taxon>Spermatophyta</taxon>
        <taxon>Magnoliopsida</taxon>
        <taxon>eudicotyledons</taxon>
        <taxon>Gunneridae</taxon>
        <taxon>Pentapetalae</taxon>
        <taxon>Caryophyllales</taxon>
        <taxon>Nepenthaceae</taxon>
        <taxon>Nepenthes</taxon>
    </lineage>
</organism>
<evidence type="ECO:0000313" key="2">
    <source>
        <dbReference type="Proteomes" id="UP001279734"/>
    </source>
</evidence>
<dbReference type="Proteomes" id="UP001279734">
    <property type="component" value="Unassembled WGS sequence"/>
</dbReference>
<dbReference type="EMBL" id="BSYO01000034">
    <property type="protein sequence ID" value="GMH28578.1"/>
    <property type="molecule type" value="Genomic_DNA"/>
</dbReference>
<reference evidence="1" key="1">
    <citation type="submission" date="2023-05" db="EMBL/GenBank/DDBJ databases">
        <title>Nepenthes gracilis genome sequencing.</title>
        <authorList>
            <person name="Fukushima K."/>
        </authorList>
    </citation>
    <scope>NUCLEOTIDE SEQUENCE</scope>
    <source>
        <strain evidence="1">SING2019-196</strain>
    </source>
</reference>
<dbReference type="PANTHER" id="PTHR32258:SF6">
    <property type="entry name" value="PROTEIN NETWORKED 1A"/>
    <property type="match status" value="1"/>
</dbReference>
<dbReference type="GO" id="GO:0005886">
    <property type="term" value="C:plasma membrane"/>
    <property type="evidence" value="ECO:0007669"/>
    <property type="project" value="TreeGrafter"/>
</dbReference>
<keyword evidence="2" id="KW-1185">Reference proteome</keyword>
<sequence>MCKKDVEVERRVLGLENQNLNDLIFHSSNGNSRRQKGQPNYQILQFWEIAELGHHHDLMDIKTQAQPFLSTVDDILHHELDIGEQNGMHAFSESQREQGLGVDKLEVSMKVQQMKAKLEIFKRRKIGKDVDYDKLREQLQDVENFVMQLFGMNTELTENIEGHPSTLDAIASPELDKIGKVQKRMVLNEMRRGFERFERLQLQIQKIQYALQKLENKKKSKGRCKFSLIHMGIPQRKFMCSSRQQAFVAA</sequence>
<gene>
    <name evidence="1" type="ORF">Nepgr_030421</name>
</gene>